<evidence type="ECO:0000256" key="6">
    <source>
        <dbReference type="SAM" id="MobiDB-lite"/>
    </source>
</evidence>
<keyword evidence="3" id="KW-0206">Cytoskeleton</keyword>
<feature type="compositionally biased region" description="Low complexity" evidence="6">
    <location>
        <begin position="77"/>
        <end position="88"/>
    </location>
</feature>
<evidence type="ECO:0000313" key="7">
    <source>
        <dbReference type="EMBL" id="KIX96329.1"/>
    </source>
</evidence>
<accession>A0A0D2K0B8</accession>
<dbReference type="GO" id="GO:0005869">
    <property type="term" value="C:dynactin complex"/>
    <property type="evidence" value="ECO:0007669"/>
    <property type="project" value="TreeGrafter"/>
</dbReference>
<comment type="similarity">
    <text evidence="4">Belongs to the dynactin subunits 5/6 family. Dynactin subunit 5 subfamily.</text>
</comment>
<reference evidence="7 8" key="1">
    <citation type="submission" date="2015-01" db="EMBL/GenBank/DDBJ databases">
        <title>The Genome Sequence of Fonsecaea multimorphosa CBS 102226.</title>
        <authorList>
            <consortium name="The Broad Institute Genomics Platform"/>
            <person name="Cuomo C."/>
            <person name="de Hoog S."/>
            <person name="Gorbushina A."/>
            <person name="Stielow B."/>
            <person name="Teixiera M."/>
            <person name="Abouelleil A."/>
            <person name="Chapman S.B."/>
            <person name="Priest M."/>
            <person name="Young S.K."/>
            <person name="Wortman J."/>
            <person name="Nusbaum C."/>
            <person name="Birren B."/>
        </authorList>
    </citation>
    <scope>NUCLEOTIDE SEQUENCE [LARGE SCALE GENOMIC DNA]</scope>
    <source>
        <strain evidence="7 8">CBS 102226</strain>
    </source>
</reference>
<keyword evidence="2" id="KW-0963">Cytoplasm</keyword>
<dbReference type="AlphaFoldDB" id="A0A0D2K0B8"/>
<gene>
    <name evidence="7" type="ORF">Z520_08107</name>
</gene>
<dbReference type="PANTHER" id="PTHR46126:SF1">
    <property type="entry name" value="DYNACTIN SUBUNIT 5"/>
    <property type="match status" value="1"/>
</dbReference>
<evidence type="ECO:0000256" key="3">
    <source>
        <dbReference type="ARBA" id="ARBA00023212"/>
    </source>
</evidence>
<dbReference type="STRING" id="1442371.A0A0D2K0B8"/>
<dbReference type="RefSeq" id="XP_016630452.1">
    <property type="nucleotide sequence ID" value="XM_016778604.1"/>
</dbReference>
<dbReference type="PANTHER" id="PTHR46126">
    <property type="entry name" value="DYNACTIN SUBUNIT 5"/>
    <property type="match status" value="1"/>
</dbReference>
<organism evidence="7 8">
    <name type="scientific">Fonsecaea multimorphosa CBS 102226</name>
    <dbReference type="NCBI Taxonomy" id="1442371"/>
    <lineage>
        <taxon>Eukaryota</taxon>
        <taxon>Fungi</taxon>
        <taxon>Dikarya</taxon>
        <taxon>Ascomycota</taxon>
        <taxon>Pezizomycotina</taxon>
        <taxon>Eurotiomycetes</taxon>
        <taxon>Chaetothyriomycetidae</taxon>
        <taxon>Chaetothyriales</taxon>
        <taxon>Herpotrichiellaceae</taxon>
        <taxon>Fonsecaea</taxon>
    </lineage>
</organism>
<dbReference type="Gene3D" id="2.160.10.10">
    <property type="entry name" value="Hexapeptide repeat proteins"/>
    <property type="match status" value="1"/>
</dbReference>
<dbReference type="EMBL" id="KN848078">
    <property type="protein sequence ID" value="KIX96329.1"/>
    <property type="molecule type" value="Genomic_DNA"/>
</dbReference>
<protein>
    <recommendedName>
        <fullName evidence="5">Dynactin subunit 5</fullName>
    </recommendedName>
</protein>
<evidence type="ECO:0000256" key="4">
    <source>
        <dbReference type="ARBA" id="ARBA00034706"/>
    </source>
</evidence>
<dbReference type="SUPFAM" id="SSF51161">
    <property type="entry name" value="Trimeric LpxA-like enzymes"/>
    <property type="match status" value="1"/>
</dbReference>
<evidence type="ECO:0000256" key="2">
    <source>
        <dbReference type="ARBA" id="ARBA00022490"/>
    </source>
</evidence>
<comment type="subcellular location">
    <subcellularLocation>
        <location evidence="1">Cytoplasm</location>
        <location evidence="1">Cytoskeleton</location>
    </subcellularLocation>
</comment>
<sequence>MAPKPSVRGEYIETETGNKISRRASVLGPRHIILAGKCVIQHDVVIHGDLVRPAQPKPPSSQQQQPQQPAPAPGGDQKSSSATTTTQDQTSIHLGRYVFISPGCTLHPPSRLTTVANPNSGEPQQTMTYFMLRISDYVYIGPNTHVRAAEIRSNVWIGANCTIGNMVMIKDNVKILDGTVLPANTVWAGGTVIAGRPGRVVGEIGEGWAAGGSSGAGSTVDEGVGVKSRERWAAVGNKR</sequence>
<evidence type="ECO:0000313" key="8">
    <source>
        <dbReference type="Proteomes" id="UP000053411"/>
    </source>
</evidence>
<dbReference type="GeneID" id="27713853"/>
<dbReference type="InterPro" id="IPR047125">
    <property type="entry name" value="DCTN5"/>
</dbReference>
<name>A0A0D2K0B8_9EURO</name>
<dbReference type="InterPro" id="IPR011004">
    <property type="entry name" value="Trimer_LpxA-like_sf"/>
</dbReference>
<dbReference type="OrthoDB" id="417208at2759"/>
<dbReference type="Proteomes" id="UP000053411">
    <property type="component" value="Unassembled WGS sequence"/>
</dbReference>
<dbReference type="CDD" id="cd03359">
    <property type="entry name" value="LbH_Dynactin_5"/>
    <property type="match status" value="1"/>
</dbReference>
<dbReference type="VEuPathDB" id="FungiDB:Z520_08107"/>
<proteinExistence type="inferred from homology"/>
<evidence type="ECO:0000256" key="1">
    <source>
        <dbReference type="ARBA" id="ARBA00004245"/>
    </source>
</evidence>
<keyword evidence="8" id="KW-1185">Reference proteome</keyword>
<evidence type="ECO:0000256" key="5">
    <source>
        <dbReference type="ARBA" id="ARBA00034865"/>
    </source>
</evidence>
<dbReference type="Pfam" id="PF21711">
    <property type="entry name" value="DCTN5"/>
    <property type="match status" value="1"/>
</dbReference>
<feature type="region of interest" description="Disordered" evidence="6">
    <location>
        <begin position="51"/>
        <end position="88"/>
    </location>
</feature>